<dbReference type="Proteomes" id="UP001630127">
    <property type="component" value="Unassembled WGS sequence"/>
</dbReference>
<keyword evidence="1" id="KW-0408">Iron</keyword>
<evidence type="ECO:0000313" key="3">
    <source>
        <dbReference type="EMBL" id="KAL3506040.1"/>
    </source>
</evidence>
<dbReference type="AlphaFoldDB" id="A0ABD2YIN2"/>
<dbReference type="Gene3D" id="3.30.499.10">
    <property type="entry name" value="Aconitase, domain 3"/>
    <property type="match status" value="1"/>
</dbReference>
<feature type="signal peptide" evidence="2">
    <location>
        <begin position="1"/>
        <end position="20"/>
    </location>
</feature>
<comment type="caution">
    <text evidence="3">The sequence shown here is derived from an EMBL/GenBank/DDBJ whole genome shotgun (WGS) entry which is preliminary data.</text>
</comment>
<gene>
    <name evidence="3" type="ORF">ACH5RR_031422</name>
</gene>
<dbReference type="EMBL" id="JBJUIK010000013">
    <property type="protein sequence ID" value="KAL3506040.1"/>
    <property type="molecule type" value="Genomic_DNA"/>
</dbReference>
<feature type="chain" id="PRO_5044787910" evidence="2">
    <location>
        <begin position="21"/>
        <end position="127"/>
    </location>
</feature>
<dbReference type="InterPro" id="IPR015931">
    <property type="entry name" value="Acnase/IPM_dHydase_lsu_aba_1/3"/>
</dbReference>
<evidence type="ECO:0000313" key="4">
    <source>
        <dbReference type="Proteomes" id="UP001630127"/>
    </source>
</evidence>
<keyword evidence="2" id="KW-0732">Signal</keyword>
<sequence length="127" mass="14150">MSIMLCIFNLRLFLITKVIPCLLLLKKVLLGTDSHMCTAGVFGNCYWISNTDAKFVLGTGKLFLKELNMLQQVKFGFTVVFPVTSLDKDGQVSTSQIVARLLYQQSSVVATEKCCYFLAIPKLKSIS</sequence>
<accession>A0ABD2YIN2</accession>
<keyword evidence="4" id="KW-1185">Reference proteome</keyword>
<organism evidence="3 4">
    <name type="scientific">Cinchona calisaya</name>
    <dbReference type="NCBI Taxonomy" id="153742"/>
    <lineage>
        <taxon>Eukaryota</taxon>
        <taxon>Viridiplantae</taxon>
        <taxon>Streptophyta</taxon>
        <taxon>Embryophyta</taxon>
        <taxon>Tracheophyta</taxon>
        <taxon>Spermatophyta</taxon>
        <taxon>Magnoliopsida</taxon>
        <taxon>eudicotyledons</taxon>
        <taxon>Gunneridae</taxon>
        <taxon>Pentapetalae</taxon>
        <taxon>asterids</taxon>
        <taxon>lamiids</taxon>
        <taxon>Gentianales</taxon>
        <taxon>Rubiaceae</taxon>
        <taxon>Cinchonoideae</taxon>
        <taxon>Cinchoneae</taxon>
        <taxon>Cinchona</taxon>
    </lineage>
</organism>
<reference evidence="3 4" key="1">
    <citation type="submission" date="2024-11" db="EMBL/GenBank/DDBJ databases">
        <title>A near-complete genome assembly of Cinchona calisaya.</title>
        <authorList>
            <person name="Lian D.C."/>
            <person name="Zhao X.W."/>
            <person name="Wei L."/>
        </authorList>
    </citation>
    <scope>NUCLEOTIDE SEQUENCE [LARGE SCALE GENOMIC DNA]</scope>
    <source>
        <tissue evidence="3">Nenye</tissue>
    </source>
</reference>
<evidence type="ECO:0000256" key="2">
    <source>
        <dbReference type="SAM" id="SignalP"/>
    </source>
</evidence>
<name>A0ABD2YIN2_9GENT</name>
<protein>
    <submittedName>
        <fullName evidence="3">Uncharacterized protein</fullName>
    </submittedName>
</protein>
<proteinExistence type="predicted"/>
<evidence type="ECO:0000256" key="1">
    <source>
        <dbReference type="ARBA" id="ARBA00023004"/>
    </source>
</evidence>